<evidence type="ECO:0000259" key="6">
    <source>
        <dbReference type="PROSITE" id="PS51160"/>
    </source>
</evidence>
<dbReference type="Pfam" id="PF00708">
    <property type="entry name" value="Acylphosphatase"/>
    <property type="match status" value="1"/>
</dbReference>
<feature type="active site" evidence="4">
    <location>
        <position position="22"/>
    </location>
</feature>
<evidence type="ECO:0000313" key="7">
    <source>
        <dbReference type="EMBL" id="TWU47760.1"/>
    </source>
</evidence>
<evidence type="ECO:0000256" key="1">
    <source>
        <dbReference type="ARBA" id="ARBA00005614"/>
    </source>
</evidence>
<dbReference type="Gene3D" id="3.30.70.100">
    <property type="match status" value="1"/>
</dbReference>
<keyword evidence="8" id="KW-1185">Reference proteome</keyword>
<protein>
    <recommendedName>
        <fullName evidence="2 4">acylphosphatase</fullName>
        <ecNumber evidence="2 4">3.6.1.7</ecNumber>
    </recommendedName>
</protein>
<dbReference type="SUPFAM" id="SSF54975">
    <property type="entry name" value="Acylphosphatase/BLUF domain-like"/>
    <property type="match status" value="1"/>
</dbReference>
<accession>A0A5C6EGU3</accession>
<sequence length="94" mass="10169">MSIKPKRVHVQFTGHVQGVGFRMTVVEQSVNLAVHGFVQNEPDGSVTLDAEGSPADLKELIRRIKSAMSGKIDGVSVDDREPLGKSVGGIMIRR</sequence>
<evidence type="ECO:0000313" key="8">
    <source>
        <dbReference type="Proteomes" id="UP000317977"/>
    </source>
</evidence>
<evidence type="ECO:0000256" key="4">
    <source>
        <dbReference type="PROSITE-ProRule" id="PRU00520"/>
    </source>
</evidence>
<dbReference type="InterPro" id="IPR001792">
    <property type="entry name" value="Acylphosphatase-like_dom"/>
</dbReference>
<dbReference type="InterPro" id="IPR017968">
    <property type="entry name" value="Acylphosphatase_CS"/>
</dbReference>
<dbReference type="PROSITE" id="PS51160">
    <property type="entry name" value="ACYLPHOSPHATASE_3"/>
    <property type="match status" value="1"/>
</dbReference>
<name>A0A5C6EGU3_9BACT</name>
<dbReference type="EMBL" id="SJPX01000005">
    <property type="protein sequence ID" value="TWU47760.1"/>
    <property type="molecule type" value="Genomic_DNA"/>
</dbReference>
<reference evidence="7 8" key="1">
    <citation type="submission" date="2019-02" db="EMBL/GenBank/DDBJ databases">
        <title>Deep-cultivation of Planctomycetes and their phenomic and genomic characterization uncovers novel biology.</title>
        <authorList>
            <person name="Wiegand S."/>
            <person name="Jogler M."/>
            <person name="Boedeker C."/>
            <person name="Pinto D."/>
            <person name="Vollmers J."/>
            <person name="Rivas-Marin E."/>
            <person name="Kohn T."/>
            <person name="Peeters S.H."/>
            <person name="Heuer A."/>
            <person name="Rast P."/>
            <person name="Oberbeckmann S."/>
            <person name="Bunk B."/>
            <person name="Jeske O."/>
            <person name="Meyerdierks A."/>
            <person name="Storesund J.E."/>
            <person name="Kallscheuer N."/>
            <person name="Luecker S."/>
            <person name="Lage O.M."/>
            <person name="Pohl T."/>
            <person name="Merkel B.J."/>
            <person name="Hornburger P."/>
            <person name="Mueller R.-W."/>
            <person name="Bruemmer F."/>
            <person name="Labrenz M."/>
            <person name="Spormann A.M."/>
            <person name="Op Den Camp H."/>
            <person name="Overmann J."/>
            <person name="Amann R."/>
            <person name="Jetten M.S.M."/>
            <person name="Mascher T."/>
            <person name="Medema M.H."/>
            <person name="Devos D.P."/>
            <person name="Kaster A.-K."/>
            <person name="Ovreas L."/>
            <person name="Rohde M."/>
            <person name="Galperin M.Y."/>
            <person name="Jogler C."/>
        </authorList>
    </citation>
    <scope>NUCLEOTIDE SEQUENCE [LARGE SCALE GENOMIC DNA]</scope>
    <source>
        <strain evidence="7 8">Poly59</strain>
    </source>
</reference>
<evidence type="ECO:0000256" key="5">
    <source>
        <dbReference type="RuleBase" id="RU004168"/>
    </source>
</evidence>
<comment type="caution">
    <text evidence="7">The sequence shown here is derived from an EMBL/GenBank/DDBJ whole genome shotgun (WGS) entry which is preliminary data.</text>
</comment>
<comment type="catalytic activity">
    <reaction evidence="3 4">
        <text>an acyl phosphate + H2O = a carboxylate + phosphate + H(+)</text>
        <dbReference type="Rhea" id="RHEA:14965"/>
        <dbReference type="ChEBI" id="CHEBI:15377"/>
        <dbReference type="ChEBI" id="CHEBI:15378"/>
        <dbReference type="ChEBI" id="CHEBI:29067"/>
        <dbReference type="ChEBI" id="CHEBI:43474"/>
        <dbReference type="ChEBI" id="CHEBI:59918"/>
        <dbReference type="EC" id="3.6.1.7"/>
    </reaction>
</comment>
<dbReference type="PANTHER" id="PTHR47268">
    <property type="entry name" value="ACYLPHOSPHATASE"/>
    <property type="match status" value="1"/>
</dbReference>
<dbReference type="OrthoDB" id="9808093at2"/>
<comment type="similarity">
    <text evidence="1 5">Belongs to the acylphosphatase family.</text>
</comment>
<dbReference type="PANTHER" id="PTHR47268:SF4">
    <property type="entry name" value="ACYLPHOSPHATASE"/>
    <property type="match status" value="1"/>
</dbReference>
<dbReference type="EC" id="3.6.1.7" evidence="2 4"/>
<keyword evidence="4 7" id="KW-0378">Hydrolase</keyword>
<dbReference type="GO" id="GO:0003998">
    <property type="term" value="F:acylphosphatase activity"/>
    <property type="evidence" value="ECO:0007669"/>
    <property type="project" value="UniProtKB-EC"/>
</dbReference>
<evidence type="ECO:0000256" key="2">
    <source>
        <dbReference type="ARBA" id="ARBA00012150"/>
    </source>
</evidence>
<dbReference type="Proteomes" id="UP000317977">
    <property type="component" value="Unassembled WGS sequence"/>
</dbReference>
<dbReference type="RefSeq" id="WP_146536227.1">
    <property type="nucleotide sequence ID" value="NZ_SJPX01000005.1"/>
</dbReference>
<feature type="domain" description="Acylphosphatase-like" evidence="6">
    <location>
        <begin position="7"/>
        <end position="94"/>
    </location>
</feature>
<dbReference type="InterPro" id="IPR020456">
    <property type="entry name" value="Acylphosphatase"/>
</dbReference>
<gene>
    <name evidence="7" type="primary">yccX</name>
    <name evidence="7" type="ORF">Poly59_46010</name>
</gene>
<dbReference type="AlphaFoldDB" id="A0A5C6EGU3"/>
<dbReference type="PROSITE" id="PS00151">
    <property type="entry name" value="ACYLPHOSPHATASE_2"/>
    <property type="match status" value="1"/>
</dbReference>
<dbReference type="InterPro" id="IPR036046">
    <property type="entry name" value="Acylphosphatase-like_dom_sf"/>
</dbReference>
<feature type="active site" evidence="4">
    <location>
        <position position="40"/>
    </location>
</feature>
<proteinExistence type="inferred from homology"/>
<evidence type="ECO:0000256" key="3">
    <source>
        <dbReference type="ARBA" id="ARBA00047645"/>
    </source>
</evidence>
<organism evidence="7 8">
    <name type="scientific">Rubripirellula reticaptiva</name>
    <dbReference type="NCBI Taxonomy" id="2528013"/>
    <lineage>
        <taxon>Bacteria</taxon>
        <taxon>Pseudomonadati</taxon>
        <taxon>Planctomycetota</taxon>
        <taxon>Planctomycetia</taxon>
        <taxon>Pirellulales</taxon>
        <taxon>Pirellulaceae</taxon>
        <taxon>Rubripirellula</taxon>
    </lineage>
</organism>